<feature type="transmembrane region" description="Helical" evidence="1">
    <location>
        <begin position="111"/>
        <end position="131"/>
    </location>
</feature>
<protein>
    <submittedName>
        <fullName evidence="2">Uncharacterized protein</fullName>
    </submittedName>
</protein>
<feature type="transmembrane region" description="Helical" evidence="1">
    <location>
        <begin position="40"/>
        <end position="61"/>
    </location>
</feature>
<keyword evidence="1" id="KW-0812">Transmembrane</keyword>
<sequence>MKEEGINDWLKFITSILTLLLPIAQVFSQNRIGLYIGGDSFFLISVIALVISVVITIAYLTSPYINLPLFWWQIKKYNEYIHKINPRLFTPEEIKTVEPVNQPISITSKNLAFWTVISLVVSSLLFIKIGLDIKSNIIEISNEIIIFQSFLYILTVVSATYILVYVTHSLVQRNKWTTNREKRAEKAIALAKKLDGFDVFPKVNFVGCWDDNTQIPYRFVTEVKINRSNFQIFTDGDAQILMAVIKIKKD</sequence>
<organism evidence="2 3">
    <name type="scientific">Candidatus Shapirobacteria bacterium GW2011_GWE2_38_30</name>
    <dbReference type="NCBI Taxonomy" id="1618490"/>
    <lineage>
        <taxon>Bacteria</taxon>
        <taxon>Candidatus Shapironibacteriota</taxon>
    </lineage>
</organism>
<dbReference type="Proteomes" id="UP000034406">
    <property type="component" value="Unassembled WGS sequence"/>
</dbReference>
<proteinExistence type="predicted"/>
<gene>
    <name evidence="2" type="ORF">US90_C0001G0037</name>
</gene>
<dbReference type="EMBL" id="LBUT01000001">
    <property type="protein sequence ID" value="KKQ71707.1"/>
    <property type="molecule type" value="Genomic_DNA"/>
</dbReference>
<evidence type="ECO:0000256" key="1">
    <source>
        <dbReference type="SAM" id="Phobius"/>
    </source>
</evidence>
<feature type="transmembrane region" description="Helical" evidence="1">
    <location>
        <begin position="143"/>
        <end position="166"/>
    </location>
</feature>
<comment type="caution">
    <text evidence="2">The sequence shown here is derived from an EMBL/GenBank/DDBJ whole genome shotgun (WGS) entry which is preliminary data.</text>
</comment>
<reference evidence="2 3" key="1">
    <citation type="journal article" date="2015" name="Nature">
        <title>rRNA introns, odd ribosomes, and small enigmatic genomes across a large radiation of phyla.</title>
        <authorList>
            <person name="Brown C.T."/>
            <person name="Hug L.A."/>
            <person name="Thomas B.C."/>
            <person name="Sharon I."/>
            <person name="Castelle C.J."/>
            <person name="Singh A."/>
            <person name="Wilkins M.J."/>
            <person name="Williams K.H."/>
            <person name="Banfield J.F."/>
        </authorList>
    </citation>
    <scope>NUCLEOTIDE SEQUENCE [LARGE SCALE GENOMIC DNA]</scope>
</reference>
<accession>A0A0G0JYX3</accession>
<dbReference type="AlphaFoldDB" id="A0A0G0JYX3"/>
<feature type="transmembrane region" description="Helical" evidence="1">
    <location>
        <begin position="12"/>
        <end position="28"/>
    </location>
</feature>
<evidence type="ECO:0000313" key="3">
    <source>
        <dbReference type="Proteomes" id="UP000034406"/>
    </source>
</evidence>
<dbReference type="STRING" id="1618490.US90_C0001G0037"/>
<evidence type="ECO:0000313" key="2">
    <source>
        <dbReference type="EMBL" id="KKQ71707.1"/>
    </source>
</evidence>
<name>A0A0G0JYX3_9BACT</name>
<keyword evidence="1" id="KW-1133">Transmembrane helix</keyword>
<keyword evidence="1" id="KW-0472">Membrane</keyword>